<dbReference type="InterPro" id="IPR003664">
    <property type="entry name" value="FA_synthesis"/>
</dbReference>
<sequence>MVTVCVDAMGGDESSDVVLEGIHQALVSDPELQVLVAGLPEVVEPFCATHARTQPLVCTQTISMEEHPATAVRTKRDSSIVCSCRAVKDGRAQGFFSAGSTGAIFTAATLEIGRIRTIKRPAIAYAVPGLSGKKTVFLDLGANADARPATLVQFAYMGRAYARNILHVKDPSVALLSNGTEPTKGSEAVIAAHKALVEAGPWFSGNCESSDILAGKVDVVVTDGFTGNVVLKMIEGTVKYLYTQLKGQAAQNIGYAVGLSLAKGALKRIAVDLSGEEQGGAMLLGLKAPVLIGHGSTSVAAIKHGTLACAHAIRSNLASKIASDLVRES</sequence>
<dbReference type="EMBL" id="ACGK02000001">
    <property type="protein sequence ID" value="EGF23899.1"/>
    <property type="molecule type" value="Genomic_DNA"/>
</dbReference>
<comment type="catalytic activity">
    <reaction evidence="1 10">
        <text>a fatty acyl-[ACP] + phosphate = an acyl phosphate + holo-[ACP]</text>
        <dbReference type="Rhea" id="RHEA:42292"/>
        <dbReference type="Rhea" id="RHEA-COMP:9685"/>
        <dbReference type="Rhea" id="RHEA-COMP:14125"/>
        <dbReference type="ChEBI" id="CHEBI:43474"/>
        <dbReference type="ChEBI" id="CHEBI:59918"/>
        <dbReference type="ChEBI" id="CHEBI:64479"/>
        <dbReference type="ChEBI" id="CHEBI:138651"/>
        <dbReference type="EC" id="2.3.1.274"/>
    </reaction>
</comment>
<dbReference type="GO" id="GO:0043811">
    <property type="term" value="F:phosphate:acyl-[acyl carrier protein] acyltransferase activity"/>
    <property type="evidence" value="ECO:0007669"/>
    <property type="project" value="UniProtKB-UniRule"/>
</dbReference>
<evidence type="ECO:0000256" key="10">
    <source>
        <dbReference type="HAMAP-Rule" id="MF_00019"/>
    </source>
</evidence>
<accession>F1T5G8</accession>
<dbReference type="GO" id="GO:0005737">
    <property type="term" value="C:cytoplasm"/>
    <property type="evidence" value="ECO:0007669"/>
    <property type="project" value="UniProtKB-SubCell"/>
</dbReference>
<dbReference type="HAMAP" id="MF_00019">
    <property type="entry name" value="PlsX"/>
    <property type="match status" value="1"/>
</dbReference>
<dbReference type="OrthoDB" id="9806408at2"/>
<dbReference type="EC" id="2.3.1.274" evidence="8 10"/>
<dbReference type="GeneID" id="93210445"/>
<dbReference type="PANTHER" id="PTHR30100:SF1">
    <property type="entry name" value="PHOSPHATE ACYLTRANSFERASE"/>
    <property type="match status" value="1"/>
</dbReference>
<keyword evidence="5 10" id="KW-0443">Lipid metabolism</keyword>
<evidence type="ECO:0000313" key="12">
    <source>
        <dbReference type="Proteomes" id="UP000005947"/>
    </source>
</evidence>
<dbReference type="Pfam" id="PF02504">
    <property type="entry name" value="FA_synthesis"/>
    <property type="match status" value="1"/>
</dbReference>
<comment type="function">
    <text evidence="10">Catalyzes the reversible formation of acyl-phosphate (acyl-PO(4)) from acyl-[acyl-carrier-protein] (acyl-ACP). This enzyme utilizes acyl-ACP as fatty acyl donor, but not acyl-CoA.</text>
</comment>
<evidence type="ECO:0000256" key="8">
    <source>
        <dbReference type="ARBA" id="ARBA00024069"/>
    </source>
</evidence>
<keyword evidence="12" id="KW-1185">Reference proteome</keyword>
<comment type="subcellular location">
    <subcellularLocation>
        <location evidence="10">Cytoplasm</location>
    </subcellularLocation>
    <text evidence="10">Associated with the membrane possibly through PlsY.</text>
</comment>
<keyword evidence="6 10" id="KW-0594">Phospholipid biosynthesis</keyword>
<organism evidence="11 12">
    <name type="scientific">Fannyhessea vaginae DSM 15829</name>
    <dbReference type="NCBI Taxonomy" id="525256"/>
    <lineage>
        <taxon>Bacteria</taxon>
        <taxon>Bacillati</taxon>
        <taxon>Actinomycetota</taxon>
        <taxon>Coriobacteriia</taxon>
        <taxon>Coriobacteriales</taxon>
        <taxon>Atopobiaceae</taxon>
        <taxon>Fannyhessea</taxon>
    </lineage>
</organism>
<keyword evidence="7 10" id="KW-1208">Phospholipid metabolism</keyword>
<dbReference type="Proteomes" id="UP000005947">
    <property type="component" value="Unassembled WGS sequence"/>
</dbReference>
<dbReference type="Gene3D" id="3.40.718.10">
    <property type="entry name" value="Isopropylmalate Dehydrogenase"/>
    <property type="match status" value="1"/>
</dbReference>
<dbReference type="UniPathway" id="UPA00085"/>
<evidence type="ECO:0000256" key="5">
    <source>
        <dbReference type="ARBA" id="ARBA00023098"/>
    </source>
</evidence>
<dbReference type="NCBIfam" id="TIGR00182">
    <property type="entry name" value="plsX"/>
    <property type="match status" value="1"/>
</dbReference>
<gene>
    <name evidence="10 11" type="primary">plsX</name>
    <name evidence="11" type="ORF">HMPREF0091_10846</name>
</gene>
<dbReference type="InterPro" id="IPR012281">
    <property type="entry name" value="Phospholipid_synth_PlsX-like"/>
</dbReference>
<evidence type="ECO:0000256" key="4">
    <source>
        <dbReference type="ARBA" id="ARBA00022679"/>
    </source>
</evidence>
<evidence type="ECO:0000256" key="6">
    <source>
        <dbReference type="ARBA" id="ARBA00023209"/>
    </source>
</evidence>
<dbReference type="eggNOG" id="COG0416">
    <property type="taxonomic scope" value="Bacteria"/>
</dbReference>
<dbReference type="GO" id="GO:0008654">
    <property type="term" value="P:phospholipid biosynthetic process"/>
    <property type="evidence" value="ECO:0007669"/>
    <property type="project" value="UniProtKB-KW"/>
</dbReference>
<comment type="caution">
    <text evidence="11">The sequence shown here is derived from an EMBL/GenBank/DDBJ whole genome shotgun (WGS) entry which is preliminary data.</text>
</comment>
<evidence type="ECO:0000256" key="2">
    <source>
        <dbReference type="ARBA" id="ARBA00022490"/>
    </source>
</evidence>
<comment type="subunit">
    <text evidence="9 10">Homodimer. Probably interacts with PlsY.</text>
</comment>
<evidence type="ECO:0000313" key="11">
    <source>
        <dbReference type="EMBL" id="EGF23899.1"/>
    </source>
</evidence>
<comment type="similarity">
    <text evidence="10">Belongs to the PlsX family.</text>
</comment>
<dbReference type="PANTHER" id="PTHR30100">
    <property type="entry name" value="FATTY ACID/PHOSPHOLIPID SYNTHESIS PROTEIN PLSX"/>
    <property type="match status" value="1"/>
</dbReference>
<evidence type="ECO:0000256" key="9">
    <source>
        <dbReference type="ARBA" id="ARBA00046608"/>
    </source>
</evidence>
<evidence type="ECO:0000256" key="1">
    <source>
        <dbReference type="ARBA" id="ARBA00001232"/>
    </source>
</evidence>
<dbReference type="PIRSF" id="PIRSF002465">
    <property type="entry name" value="Phsphlp_syn_PlsX"/>
    <property type="match status" value="1"/>
</dbReference>
<keyword evidence="4 10" id="KW-0808">Transferase</keyword>
<dbReference type="AlphaFoldDB" id="F1T5G8"/>
<comment type="pathway">
    <text evidence="10">Lipid metabolism; phospholipid metabolism.</text>
</comment>
<protein>
    <recommendedName>
        <fullName evidence="8 10">Phosphate acyltransferase</fullName>
        <ecNumber evidence="8 10">2.3.1.274</ecNumber>
    </recommendedName>
    <alternativeName>
        <fullName evidence="10">Acyl-ACP phosphotransacylase</fullName>
    </alternativeName>
    <alternativeName>
        <fullName evidence="10">Acyl-[acyl-carrier-protein]--phosphate acyltransferase</fullName>
    </alternativeName>
    <alternativeName>
        <fullName evidence="10">Phosphate-acyl-ACP acyltransferase</fullName>
    </alternativeName>
</protein>
<evidence type="ECO:0000256" key="3">
    <source>
        <dbReference type="ARBA" id="ARBA00022516"/>
    </source>
</evidence>
<name>F1T5G8_9ACTN</name>
<reference evidence="11 12" key="1">
    <citation type="submission" date="2011-02" db="EMBL/GenBank/DDBJ databases">
        <authorList>
            <person name="Muzny D."/>
            <person name="Qin X."/>
            <person name="Buhay C."/>
            <person name="Dugan-Rocha S."/>
            <person name="Ding Y."/>
            <person name="Chen G."/>
            <person name="Hawes A."/>
            <person name="Holder M."/>
            <person name="Jhangiani S."/>
            <person name="Johnson A."/>
            <person name="Khan Z."/>
            <person name="Li Z."/>
            <person name="Liu W."/>
            <person name="Liu X."/>
            <person name="Perez L."/>
            <person name="Shen H."/>
            <person name="Wang Q."/>
            <person name="Watt J."/>
            <person name="Xi L."/>
            <person name="Xin Y."/>
            <person name="Zhou J."/>
            <person name="Deng J."/>
            <person name="Jiang H."/>
            <person name="Liu Y."/>
            <person name="Qu J."/>
            <person name="Song X.-Z."/>
            <person name="Zhang L."/>
            <person name="Villasana D."/>
            <person name="Johnson A."/>
            <person name="Liu J."/>
            <person name="Liyanage D."/>
            <person name="Lorensuhewa L."/>
            <person name="Robinson T."/>
            <person name="Song A."/>
            <person name="Song B.-B."/>
            <person name="Dinh H."/>
            <person name="Thornton R."/>
            <person name="Coyle M."/>
            <person name="Francisco L."/>
            <person name="Jackson L."/>
            <person name="Javaid M."/>
            <person name="Korchina V."/>
            <person name="Kovar C."/>
            <person name="Mata R."/>
            <person name="Mathew T."/>
            <person name="Ngo R."/>
            <person name="Nguyen L."/>
            <person name="Nguyen N."/>
            <person name="Okwuonu G."/>
            <person name="Ongeri F."/>
            <person name="Pham C."/>
            <person name="Simmons D."/>
            <person name="Wilczek-Boney K."/>
            <person name="Hale W."/>
            <person name="Jakkamsetti A."/>
            <person name="Pham P."/>
            <person name="Ruth R."/>
            <person name="San Lucas F."/>
            <person name="Warren J."/>
            <person name="Zhang J."/>
            <person name="Zhao Z."/>
            <person name="Zhou C."/>
            <person name="Zhu D."/>
            <person name="Lee S."/>
            <person name="Bess C."/>
            <person name="Blankenburg K."/>
            <person name="Forbes L."/>
            <person name="Fu Q."/>
            <person name="Gubbala S."/>
            <person name="Hirani K."/>
            <person name="Jayaseelan J.C."/>
            <person name="Lara F."/>
            <person name="Munidasa M."/>
            <person name="Palculict T."/>
            <person name="Patil S."/>
            <person name="Pu L.-L."/>
            <person name="Saada N."/>
            <person name="Tang L."/>
            <person name="Weissenberger G."/>
            <person name="Zhu Y."/>
            <person name="Hemphill L."/>
            <person name="Shang Y."/>
            <person name="Youmans B."/>
            <person name="Ayvaz T."/>
            <person name="Ross M."/>
            <person name="Santibanez J."/>
            <person name="Aqrawi P."/>
            <person name="Gross S."/>
            <person name="Joshi V."/>
            <person name="Fowler G."/>
            <person name="Nazareth L."/>
            <person name="Reid J."/>
            <person name="Worley K."/>
            <person name="Petrosino J."/>
            <person name="Highlander S."/>
            <person name="Gibbs R."/>
        </authorList>
    </citation>
    <scope>NUCLEOTIDE SEQUENCE [LARGE SCALE GENOMIC DNA]</scope>
    <source>
        <strain evidence="11 12">DSM 15829</strain>
    </source>
</reference>
<proteinExistence type="inferred from homology"/>
<keyword evidence="2 10" id="KW-0963">Cytoplasm</keyword>
<evidence type="ECO:0000256" key="7">
    <source>
        <dbReference type="ARBA" id="ARBA00023264"/>
    </source>
</evidence>
<dbReference type="SUPFAM" id="SSF53659">
    <property type="entry name" value="Isocitrate/Isopropylmalate dehydrogenase-like"/>
    <property type="match status" value="1"/>
</dbReference>
<keyword evidence="3 10" id="KW-0444">Lipid biosynthesis</keyword>
<dbReference type="GO" id="GO:0006633">
    <property type="term" value="P:fatty acid biosynthetic process"/>
    <property type="evidence" value="ECO:0007669"/>
    <property type="project" value="UniProtKB-UniRule"/>
</dbReference>
<dbReference type="RefSeq" id="WP_006303035.1">
    <property type="nucleotide sequence ID" value="NZ_ACGK02000001.1"/>
</dbReference>